<dbReference type="AlphaFoldDB" id="A0A0C9UW70"/>
<dbReference type="GO" id="GO:0005886">
    <property type="term" value="C:plasma membrane"/>
    <property type="evidence" value="ECO:0007669"/>
    <property type="project" value="TreeGrafter"/>
</dbReference>
<feature type="transmembrane region" description="Helical" evidence="6">
    <location>
        <begin position="99"/>
        <end position="117"/>
    </location>
</feature>
<dbReference type="HOGENOM" id="CLU_027089_2_0_1"/>
<dbReference type="GO" id="GO:0005385">
    <property type="term" value="F:zinc ion transmembrane transporter activity"/>
    <property type="evidence" value="ECO:0007669"/>
    <property type="project" value="TreeGrafter"/>
</dbReference>
<feature type="transmembrane region" description="Helical" evidence="6">
    <location>
        <begin position="58"/>
        <end position="79"/>
    </location>
</feature>
<gene>
    <name evidence="7" type="ORF">M422DRAFT_28711</name>
</gene>
<protein>
    <submittedName>
        <fullName evidence="7">Uncharacterized protein</fullName>
    </submittedName>
</protein>
<dbReference type="EMBL" id="KN837100">
    <property type="protein sequence ID" value="KIJ47923.1"/>
    <property type="molecule type" value="Genomic_DNA"/>
</dbReference>
<feature type="transmembrane region" description="Helical" evidence="6">
    <location>
        <begin position="298"/>
        <end position="320"/>
    </location>
</feature>
<feature type="transmembrane region" description="Helical" evidence="6">
    <location>
        <begin position="332"/>
        <end position="355"/>
    </location>
</feature>
<dbReference type="InterPro" id="IPR003689">
    <property type="entry name" value="ZIP"/>
</dbReference>
<evidence type="ECO:0000256" key="1">
    <source>
        <dbReference type="ARBA" id="ARBA00004141"/>
    </source>
</evidence>
<sequence length="437" mass="48148">MNAFLNLECNLVSTYASGTTPTVAFRFAAAGIILVVSAAASSFPTLAKHAPRIQPPELAFFIGKHFGTGVILSTAFVHLLQEAFESLSNHCLPRKWKDLTGFLVLISFLSIFLIEYISTAYVERMSKTHGHHGHHHEHHHHEHHHHHHEHGEDEHMTIEPFHDEPLTEALLDIEVSGVHSPPAAVIVDERRSSEENRLPRFWRRQSHLEIGHHRHESPTAHCHKVGPRLEQRRQIPVLYIPEEVSDEPNGHAQTHTEHEEHELSRKTRIIGILVLQLGIMIHSVVIGLTLSITAGANFTTLFTAVIFHQLFEGLSLGIRISSLPSGSRGSRLLPAILCLLFAITAPLGLLLGMVVLPSAKSSTSPNGSSDIETNLLTRGLMCALSAGMLIYAAAVEMLAGDFVLNSEMRQLSIRKQALGLISLVLGTVAMGIIGIWS</sequence>
<dbReference type="Pfam" id="PF02535">
    <property type="entry name" value="Zip"/>
    <property type="match status" value="1"/>
</dbReference>
<evidence type="ECO:0000256" key="5">
    <source>
        <dbReference type="SAM" id="MobiDB-lite"/>
    </source>
</evidence>
<keyword evidence="8" id="KW-1185">Reference proteome</keyword>
<keyword evidence="3 6" id="KW-1133">Transmembrane helix</keyword>
<feature type="region of interest" description="Disordered" evidence="5">
    <location>
        <begin position="128"/>
        <end position="155"/>
    </location>
</feature>
<evidence type="ECO:0000256" key="2">
    <source>
        <dbReference type="ARBA" id="ARBA00022692"/>
    </source>
</evidence>
<feature type="transmembrane region" description="Helical" evidence="6">
    <location>
        <begin position="416"/>
        <end position="436"/>
    </location>
</feature>
<name>A0A0C9UW70_SPHS4</name>
<evidence type="ECO:0000313" key="7">
    <source>
        <dbReference type="EMBL" id="KIJ47923.1"/>
    </source>
</evidence>
<organism evidence="7 8">
    <name type="scientific">Sphaerobolus stellatus (strain SS14)</name>
    <dbReference type="NCBI Taxonomy" id="990650"/>
    <lineage>
        <taxon>Eukaryota</taxon>
        <taxon>Fungi</taxon>
        <taxon>Dikarya</taxon>
        <taxon>Basidiomycota</taxon>
        <taxon>Agaricomycotina</taxon>
        <taxon>Agaricomycetes</taxon>
        <taxon>Phallomycetidae</taxon>
        <taxon>Geastrales</taxon>
        <taxon>Sphaerobolaceae</taxon>
        <taxon>Sphaerobolus</taxon>
    </lineage>
</organism>
<evidence type="ECO:0000256" key="3">
    <source>
        <dbReference type="ARBA" id="ARBA00022989"/>
    </source>
</evidence>
<feature type="transmembrane region" description="Helical" evidence="6">
    <location>
        <begin position="269"/>
        <end position="292"/>
    </location>
</feature>
<proteinExistence type="predicted"/>
<reference evidence="7 8" key="1">
    <citation type="submission" date="2014-06" db="EMBL/GenBank/DDBJ databases">
        <title>Evolutionary Origins and Diversification of the Mycorrhizal Mutualists.</title>
        <authorList>
            <consortium name="DOE Joint Genome Institute"/>
            <consortium name="Mycorrhizal Genomics Consortium"/>
            <person name="Kohler A."/>
            <person name="Kuo A."/>
            <person name="Nagy L.G."/>
            <person name="Floudas D."/>
            <person name="Copeland A."/>
            <person name="Barry K.W."/>
            <person name="Cichocki N."/>
            <person name="Veneault-Fourrey C."/>
            <person name="LaButti K."/>
            <person name="Lindquist E.A."/>
            <person name="Lipzen A."/>
            <person name="Lundell T."/>
            <person name="Morin E."/>
            <person name="Murat C."/>
            <person name="Riley R."/>
            <person name="Ohm R."/>
            <person name="Sun H."/>
            <person name="Tunlid A."/>
            <person name="Henrissat B."/>
            <person name="Grigoriev I.V."/>
            <person name="Hibbett D.S."/>
            <person name="Martin F."/>
        </authorList>
    </citation>
    <scope>NUCLEOTIDE SEQUENCE [LARGE SCALE GENOMIC DNA]</scope>
    <source>
        <strain evidence="7 8">SS14</strain>
    </source>
</reference>
<dbReference type="PANTHER" id="PTHR11040:SF44">
    <property type="entry name" value="PROTEIN ZNTC-RELATED"/>
    <property type="match status" value="1"/>
</dbReference>
<keyword evidence="4 6" id="KW-0472">Membrane</keyword>
<keyword evidence="2 6" id="KW-0812">Transmembrane</keyword>
<evidence type="ECO:0000256" key="4">
    <source>
        <dbReference type="ARBA" id="ARBA00023136"/>
    </source>
</evidence>
<dbReference type="Proteomes" id="UP000054279">
    <property type="component" value="Unassembled WGS sequence"/>
</dbReference>
<accession>A0A0C9UW70</accession>
<evidence type="ECO:0000313" key="8">
    <source>
        <dbReference type="Proteomes" id="UP000054279"/>
    </source>
</evidence>
<evidence type="ECO:0000256" key="6">
    <source>
        <dbReference type="SAM" id="Phobius"/>
    </source>
</evidence>
<dbReference type="OrthoDB" id="448280at2759"/>
<dbReference type="PANTHER" id="PTHR11040">
    <property type="entry name" value="ZINC/IRON TRANSPORTER"/>
    <property type="match status" value="1"/>
</dbReference>
<comment type="subcellular location">
    <subcellularLocation>
        <location evidence="1">Membrane</location>
        <topology evidence="1">Multi-pass membrane protein</topology>
    </subcellularLocation>
</comment>
<feature type="compositionally biased region" description="Basic residues" evidence="5">
    <location>
        <begin position="128"/>
        <end position="148"/>
    </location>
</feature>
<feature type="transmembrane region" description="Helical" evidence="6">
    <location>
        <begin position="375"/>
        <end position="395"/>
    </location>
</feature>
<dbReference type="Gene3D" id="3.40.50.1980">
    <property type="entry name" value="Nitrogenase molybdenum iron protein domain"/>
    <property type="match status" value="1"/>
</dbReference>
<feature type="transmembrane region" description="Helical" evidence="6">
    <location>
        <begin position="23"/>
        <end position="46"/>
    </location>
</feature>